<keyword evidence="22" id="KW-1185">Reference proteome</keyword>
<feature type="region of interest" description="Disordered" evidence="16">
    <location>
        <begin position="870"/>
        <end position="891"/>
    </location>
</feature>
<dbReference type="SUPFAM" id="SSF56672">
    <property type="entry name" value="DNA/RNA polymerases"/>
    <property type="match status" value="1"/>
</dbReference>
<evidence type="ECO:0000256" key="2">
    <source>
        <dbReference type="ARBA" id="ARBA00005755"/>
    </source>
</evidence>
<comment type="cofactor">
    <cofactor evidence="1">
        <name>[4Fe-4S] cluster</name>
        <dbReference type="ChEBI" id="CHEBI:49883"/>
    </cofactor>
</comment>
<feature type="region of interest" description="Disordered" evidence="16">
    <location>
        <begin position="1289"/>
        <end position="1345"/>
    </location>
</feature>
<feature type="domain" description="DNA polymerase delta/zeta catalytic subunit N-terminal" evidence="20">
    <location>
        <begin position="66"/>
        <end position="140"/>
    </location>
</feature>
<evidence type="ECO:0000256" key="6">
    <source>
        <dbReference type="ARBA" id="ARBA00022695"/>
    </source>
</evidence>
<dbReference type="Gene3D" id="1.10.287.690">
    <property type="entry name" value="Helix hairpin bin"/>
    <property type="match status" value="1"/>
</dbReference>
<dbReference type="InterPro" id="IPR030559">
    <property type="entry name" value="PolZ_Rev3"/>
</dbReference>
<evidence type="ECO:0000313" key="21">
    <source>
        <dbReference type="EMBL" id="KAK6640784.1"/>
    </source>
</evidence>
<gene>
    <name evidence="21" type="ORF">RUM44_012481</name>
</gene>
<evidence type="ECO:0000256" key="11">
    <source>
        <dbReference type="ARBA" id="ARBA00023004"/>
    </source>
</evidence>
<feature type="compositionally biased region" description="Basic and acidic residues" evidence="16">
    <location>
        <begin position="1120"/>
        <end position="1132"/>
    </location>
</feature>
<dbReference type="PANTHER" id="PTHR45812:SF1">
    <property type="entry name" value="DNA POLYMERASE ZETA CATALYTIC SUBUNIT"/>
    <property type="match status" value="1"/>
</dbReference>
<feature type="region of interest" description="Disordered" evidence="16">
    <location>
        <begin position="734"/>
        <end position="764"/>
    </location>
</feature>
<keyword evidence="10" id="KW-0239">DNA-directed DNA polymerase</keyword>
<evidence type="ECO:0000259" key="18">
    <source>
        <dbReference type="Pfam" id="PF03104"/>
    </source>
</evidence>
<feature type="compositionally biased region" description="Basic and acidic residues" evidence="16">
    <location>
        <begin position="734"/>
        <end position="757"/>
    </location>
</feature>
<dbReference type="InterPro" id="IPR043502">
    <property type="entry name" value="DNA/RNA_pol_sf"/>
</dbReference>
<dbReference type="InterPro" id="IPR006172">
    <property type="entry name" value="DNA-dir_DNA_pol_B"/>
</dbReference>
<keyword evidence="12" id="KW-0411">Iron-sulfur</keyword>
<dbReference type="InterPro" id="IPR017964">
    <property type="entry name" value="DNA-dir_DNA_pol_B_CS"/>
</dbReference>
<dbReference type="Gene3D" id="3.30.420.10">
    <property type="entry name" value="Ribonuclease H-like superfamily/Ribonuclease H"/>
    <property type="match status" value="1"/>
</dbReference>
<evidence type="ECO:0000259" key="19">
    <source>
        <dbReference type="Pfam" id="PF14260"/>
    </source>
</evidence>
<feature type="compositionally biased region" description="Acidic residues" evidence="16">
    <location>
        <begin position="389"/>
        <end position="401"/>
    </location>
</feature>
<reference evidence="21 22" key="1">
    <citation type="submission" date="2023-09" db="EMBL/GenBank/DDBJ databases">
        <title>Genomes of two closely related lineages of the louse Polyplax serrata with different host specificities.</title>
        <authorList>
            <person name="Martinu J."/>
            <person name="Tarabai H."/>
            <person name="Stefka J."/>
            <person name="Hypsa V."/>
        </authorList>
    </citation>
    <scope>NUCLEOTIDE SEQUENCE [LARGE SCALE GENOMIC DNA]</scope>
    <source>
        <strain evidence="21">98ZLc_SE</strain>
    </source>
</reference>
<evidence type="ECO:0000256" key="10">
    <source>
        <dbReference type="ARBA" id="ARBA00022932"/>
    </source>
</evidence>
<feature type="compositionally biased region" description="Polar residues" evidence="16">
    <location>
        <begin position="1248"/>
        <end position="1257"/>
    </location>
</feature>
<dbReference type="Pfam" id="PF14260">
    <property type="entry name" value="zf-C4pol"/>
    <property type="match status" value="1"/>
</dbReference>
<protein>
    <recommendedName>
        <fullName evidence="4">DNA polymerase zeta catalytic subunit</fullName>
        <ecNumber evidence="3">2.7.7.7</ecNumber>
    </recommendedName>
</protein>
<dbReference type="Pfam" id="PF03104">
    <property type="entry name" value="DNA_pol_B_exo1"/>
    <property type="match status" value="1"/>
</dbReference>
<organism evidence="21 22">
    <name type="scientific">Polyplax serrata</name>
    <name type="common">Common mouse louse</name>
    <dbReference type="NCBI Taxonomy" id="468196"/>
    <lineage>
        <taxon>Eukaryota</taxon>
        <taxon>Metazoa</taxon>
        <taxon>Ecdysozoa</taxon>
        <taxon>Arthropoda</taxon>
        <taxon>Hexapoda</taxon>
        <taxon>Insecta</taxon>
        <taxon>Pterygota</taxon>
        <taxon>Neoptera</taxon>
        <taxon>Paraneoptera</taxon>
        <taxon>Psocodea</taxon>
        <taxon>Troctomorpha</taxon>
        <taxon>Phthiraptera</taxon>
        <taxon>Anoplura</taxon>
        <taxon>Polyplacidae</taxon>
        <taxon>Polyplax</taxon>
    </lineage>
</organism>
<evidence type="ECO:0000256" key="15">
    <source>
        <dbReference type="SAM" id="Coils"/>
    </source>
</evidence>
<comment type="catalytic activity">
    <reaction evidence="14">
        <text>DNA(n) + a 2'-deoxyribonucleoside 5'-triphosphate = DNA(n+1) + diphosphate</text>
        <dbReference type="Rhea" id="RHEA:22508"/>
        <dbReference type="Rhea" id="RHEA-COMP:17339"/>
        <dbReference type="Rhea" id="RHEA-COMP:17340"/>
        <dbReference type="ChEBI" id="CHEBI:33019"/>
        <dbReference type="ChEBI" id="CHEBI:61560"/>
        <dbReference type="ChEBI" id="CHEBI:173112"/>
        <dbReference type="EC" id="2.7.7.7"/>
    </reaction>
</comment>
<accession>A0ABR1BF82</accession>
<dbReference type="SMART" id="SM00486">
    <property type="entry name" value="POLBc"/>
    <property type="match status" value="1"/>
</dbReference>
<feature type="region of interest" description="Disordered" evidence="16">
    <location>
        <begin position="1530"/>
        <end position="1582"/>
    </location>
</feature>
<evidence type="ECO:0000256" key="16">
    <source>
        <dbReference type="SAM" id="MobiDB-lite"/>
    </source>
</evidence>
<evidence type="ECO:0000256" key="1">
    <source>
        <dbReference type="ARBA" id="ARBA00001966"/>
    </source>
</evidence>
<keyword evidence="7" id="KW-0479">Metal-binding</keyword>
<keyword evidence="15" id="KW-0175">Coiled coil</keyword>
<evidence type="ECO:0000256" key="7">
    <source>
        <dbReference type="ARBA" id="ARBA00022723"/>
    </source>
</evidence>
<evidence type="ECO:0000256" key="14">
    <source>
        <dbReference type="ARBA" id="ARBA00049244"/>
    </source>
</evidence>
<dbReference type="EC" id="2.7.7.7" evidence="3"/>
<dbReference type="InterPro" id="IPR006134">
    <property type="entry name" value="DNA-dir_DNA_pol_B_multi_dom"/>
</dbReference>
<feature type="compositionally biased region" description="Basic residues" evidence="16">
    <location>
        <begin position="1094"/>
        <end position="1105"/>
    </location>
</feature>
<dbReference type="PRINTS" id="PR00106">
    <property type="entry name" value="DNAPOLB"/>
</dbReference>
<feature type="compositionally biased region" description="Basic and acidic residues" evidence="16">
    <location>
        <begin position="1303"/>
        <end position="1318"/>
    </location>
</feature>
<keyword evidence="5" id="KW-0808">Transferase</keyword>
<keyword evidence="13" id="KW-0234">DNA repair</keyword>
<evidence type="ECO:0000256" key="5">
    <source>
        <dbReference type="ARBA" id="ARBA00022679"/>
    </source>
</evidence>
<feature type="domain" description="DNA-directed DNA polymerase family B multifunctional" evidence="17">
    <location>
        <begin position="1874"/>
        <end position="2324"/>
    </location>
</feature>
<feature type="compositionally biased region" description="Low complexity" evidence="16">
    <location>
        <begin position="1565"/>
        <end position="1579"/>
    </location>
</feature>
<keyword evidence="11" id="KW-0408">Iron</keyword>
<evidence type="ECO:0000256" key="12">
    <source>
        <dbReference type="ARBA" id="ARBA00023014"/>
    </source>
</evidence>
<evidence type="ECO:0000256" key="9">
    <source>
        <dbReference type="ARBA" id="ARBA00022833"/>
    </source>
</evidence>
<dbReference type="Pfam" id="PF24055">
    <property type="entry name" value="POL3_N"/>
    <property type="match status" value="1"/>
</dbReference>
<keyword evidence="6" id="KW-0548">Nucleotidyltransferase</keyword>
<feature type="compositionally biased region" description="Low complexity" evidence="16">
    <location>
        <begin position="1236"/>
        <end position="1247"/>
    </location>
</feature>
<dbReference type="CDD" id="cd05534">
    <property type="entry name" value="POLBc_zeta"/>
    <property type="match status" value="1"/>
</dbReference>
<comment type="similarity">
    <text evidence="2">Belongs to the DNA polymerase type-B family.</text>
</comment>
<feature type="compositionally biased region" description="Basic and acidic residues" evidence="16">
    <location>
        <begin position="1145"/>
        <end position="1155"/>
    </location>
</feature>
<dbReference type="InterPro" id="IPR012337">
    <property type="entry name" value="RNaseH-like_sf"/>
</dbReference>
<keyword evidence="9" id="KW-0862">Zinc</keyword>
<dbReference type="InterPro" id="IPR036397">
    <property type="entry name" value="RNaseH_sf"/>
</dbReference>
<dbReference type="PROSITE" id="PS00116">
    <property type="entry name" value="DNA_POLYMERASE_B"/>
    <property type="match status" value="1"/>
</dbReference>
<evidence type="ECO:0000256" key="3">
    <source>
        <dbReference type="ARBA" id="ARBA00012417"/>
    </source>
</evidence>
<feature type="region of interest" description="Disordered" evidence="16">
    <location>
        <begin position="388"/>
        <end position="422"/>
    </location>
</feature>
<sequence>MFNVRAVVLDHYISKSISELYDKNDCNFNTHWLEPVIRIYGSTPNDNNIGDDSFLSGIKSCVHVHGVYPYIYVPCKGGDTPDRDALILGAALEEALKVAYNQRNTRYVVKVTVTSGIPLYGYHSSLRQFFKVFFYNPYHIRKASELLLNGVILGQKLQPHEAHIPYVLQFMMDYNIYGMSFVGFKKIKYRRNPENPESLLGINEEEILSSDVKRMTHCYVEVDALAVDITNRENVRGLRANPGLQGIWEGEKIRRREQNRTSQFTVEQTQPRKYEKIQPAEAMFKERLAAKLREIPAKKAEVISSVDSDELKLTYPAVVSEEQNLLEASVLDDGLRPPQPELDEFDVSLLISEKILSQIEKEDGEDDENADDVDGAEAESILGKIQQEGEAEAELEEDDGGDMTQPLEAEEDDWTNTQVDGSEREDFWKSMAERILQVDGTQDSSSDSETGVTGNPRTAAFDSMSNLLSTLNDNNSVSPNSLPFVVSQAPPTCLSPRIDCSWLTQNPEAWSWDKNEIIFTDFFSPKTQSIDFPTTLTCKPTDDGNSCESLGNLFTSSYQFDGYTTTSELTPCTNLETGYSDSSPLTILPPSNRYDCYSDINMNLIQETTVDMCKVASDFKEGQNSLEHPQSEVKTISAATESLRKNPEKSPKNSRNGKTPSTATISRKPVSLTLKQYLKDIGEIISVDLKNFNDHQMVVIEYRPVNSKTGPNKFLIKPLDKFLENWNMEEKRMNEELDGKNRKEQRTKFKGESKRFDSSTPLSSNNQLADEFNCSASELKENLLNFKSNLNNNTRVNKSKCDALSGRCTGAKGSPVKNCVSHKESDSGSHEIEKCTRKCTKAKYTRNKESNENKSTKSRCERLVVNNLSRPRGQVKKNESELNGGPEVGSDLSKTEMNVDVKLINEINSCFEDYFKSIVKINNTGVEKNTNNLLRSQKATAVENDGQVPNGPACDDTCKEKSSNFPKTFESENLNSLKFVAQLLSVFSNMSQTCEIPPLSITINIGNQHRTNSDSAPVQLNLQPTVKGKTEREIKPKSNKMKKSFKIQNVDGPADCSSSSEESIESPTEPHRKKPNRESKRDWHYKSLDVKLQKSVKKERKRKRSGVSNTDDEGTNTSVRRADTHGVHSEIQLRSKIGKIAKSRIETKRSEKSFGKAESPVAGPSVITKPTEKDANETLTQEPDIIYDSDDGMSFKVATSRRKRRKLLKFKSKTFSRKILEGDASVIKPRKDTEHSSSSSGVIAGSSNDMPSSLRKTNQNEKPTEELEASFSSLDRTIYRIPCKWRTSDDQVKSSEGNQSRGLRVESENLTERKESQDLIKVTSLSPSSLCSPPQNVALSSPSSTGTTSQTLLGCFDVPENELSSFDAKFNFTESEWYPSIETISLTESKLVIPTLKPPSYRDVQTFLVTNENIKETKQEPFYSDHRDMTKAKEVGPLVLKVETTACPGLKPFRSSIDLRGTEERRAQLLKTDRPAKVNFRYFLIPDKDKTIVPLMKPPSSSEVLSWLNLKKNSPDNEGQVKTKTKVFLPASPGQESHSEEEFDVSLSMSTVKGSDPQAEDAKDVSSTVSSQGSQQIISEPNRSNADLFLKSAKQCADNSFQIKGPTLQNTYGFDTSVQNLQEVKLSHTHQYVTMLVVEVHVQTREDFRPDPKLDPIKAIFYMVTFDSPNKNHETGLIVVNDSPLLLGEVPRGAVVHRAPTEVDSILKLVELMKVWDPDILAGYEIEMHSWGYLVQRGFMLELNLISLLGRVQVDNSDSRKTKKSAEREMEDLESNVRNMRISGRILLDIWRVLRHEIALTSYTFENVMYHLSHERHPCISYKELSFYWERNTPKYRHLTVSYYLTRVAGIIRILDHLDFINRTSEFARLFGIQFYEVLSRGSQFRVESMMLRMAKPLNYVPVSPSVAQRADMRAPGSLPLILEPESTFYTDPVIVLDFQSLYPSIIIGYNYCFSTCLGRIENLGGANPFEFGCTQLQISPEELKNLENDITISPAGIAFVKSNIRRGILPVMLEEILETRLMVKKSMKYNKSNKLLQKVLHAQQLGLKLIANVTYGYTAANFSGRMPCIEVGDSVVSKGRETLHRAIQLVKNNNKWGARVVYGDTDSIFVLTPGKTRAEAFQIGAEIAEAVTQDNPKPVKLKLEKVYQPCILQTKKRYVGYMYESPDQQKPVFEAKGIETVRRDGCPAVGKILQKALEILFDTRDVSLVKKYTIRQFSKILQGNINMQDLIYAKEYKGRHGYRAGACVPALELAKCWTRYDRQAEPRVKERVPYVIVSGPPGVPLIKLVRSPTDLLADPSLHINTFYYITKAIIPPLHRCFSLIGVDVASWYKDMPKKFKKTFKSVGGSDVKKSTISQYFKTVNCILCSEFTSTPLCQKCQKRPQATAVGLLEKVRLWEKSQDQIAKICQSCCKFPKEFDCQSLDCPVLFRKTQASRNFAQVSFLRELLDECLETSSGRPRESNVTASTSAEGTSEDVKDAVYDISPQKEYLGMEFLEDFKHF</sequence>
<dbReference type="PANTHER" id="PTHR45812">
    <property type="entry name" value="DNA POLYMERASE ZETA CATALYTIC SUBUNIT"/>
    <property type="match status" value="1"/>
</dbReference>
<evidence type="ECO:0000256" key="4">
    <source>
        <dbReference type="ARBA" id="ARBA00021589"/>
    </source>
</evidence>
<name>A0ABR1BF82_POLSC</name>
<dbReference type="InterPro" id="IPR023211">
    <property type="entry name" value="DNA_pol_palm_dom_sf"/>
</dbReference>
<feature type="region of interest" description="Disordered" evidence="16">
    <location>
        <begin position="1145"/>
        <end position="1186"/>
    </location>
</feature>
<dbReference type="SUPFAM" id="SSF53098">
    <property type="entry name" value="Ribonuclease H-like"/>
    <property type="match status" value="1"/>
</dbReference>
<evidence type="ECO:0000259" key="20">
    <source>
        <dbReference type="Pfam" id="PF24055"/>
    </source>
</evidence>
<dbReference type="InterPro" id="IPR006133">
    <property type="entry name" value="DNA-dir_DNA_pol_B_exonuc"/>
</dbReference>
<dbReference type="EMBL" id="JAWJWF010000001">
    <property type="protein sequence ID" value="KAK6640784.1"/>
    <property type="molecule type" value="Genomic_DNA"/>
</dbReference>
<dbReference type="Gene3D" id="3.30.342.10">
    <property type="entry name" value="DNA Polymerase, chain B, domain 1"/>
    <property type="match status" value="1"/>
</dbReference>
<feature type="compositionally biased region" description="Polar residues" evidence="16">
    <location>
        <begin position="1010"/>
        <end position="1024"/>
    </location>
</feature>
<feature type="compositionally biased region" description="Basic and acidic residues" evidence="16">
    <location>
        <begin position="642"/>
        <end position="651"/>
    </location>
</feature>
<feature type="region of interest" description="Disordered" evidence="16">
    <location>
        <begin position="1226"/>
        <end position="1269"/>
    </location>
</feature>
<comment type="caution">
    <text evidence="21">The sequence shown here is derived from an EMBL/GenBank/DDBJ whole genome shotgun (WGS) entry which is preliminary data.</text>
</comment>
<evidence type="ECO:0000313" key="22">
    <source>
        <dbReference type="Proteomes" id="UP001359485"/>
    </source>
</evidence>
<dbReference type="CDD" id="cd05778">
    <property type="entry name" value="DNA_polB_zeta_exo"/>
    <property type="match status" value="1"/>
</dbReference>
<feature type="compositionally biased region" description="Basic and acidic residues" evidence="16">
    <location>
        <begin position="1076"/>
        <end position="1092"/>
    </location>
</feature>
<dbReference type="InterPro" id="IPR042087">
    <property type="entry name" value="DNA_pol_B_thumb"/>
</dbReference>
<evidence type="ECO:0000259" key="17">
    <source>
        <dbReference type="Pfam" id="PF00136"/>
    </source>
</evidence>
<dbReference type="Gene3D" id="3.90.1600.10">
    <property type="entry name" value="Palm domain of DNA polymerase"/>
    <property type="match status" value="1"/>
</dbReference>
<dbReference type="Proteomes" id="UP001359485">
    <property type="component" value="Unassembled WGS sequence"/>
</dbReference>
<feature type="compositionally biased region" description="Polar residues" evidence="16">
    <location>
        <begin position="653"/>
        <end position="665"/>
    </location>
</feature>
<feature type="compositionally biased region" description="Low complexity" evidence="16">
    <location>
        <begin position="1324"/>
        <end position="1345"/>
    </location>
</feature>
<feature type="region of interest" description="Disordered" evidence="16">
    <location>
        <begin position="641"/>
        <end position="666"/>
    </location>
</feature>
<dbReference type="InterPro" id="IPR025687">
    <property type="entry name" value="Znf-C4pol"/>
</dbReference>
<feature type="coiled-coil region" evidence="15">
    <location>
        <begin position="1756"/>
        <end position="1783"/>
    </location>
</feature>
<feature type="domain" description="C4-type zinc-finger of DNA polymerase delta" evidence="19">
    <location>
        <begin position="2366"/>
        <end position="2433"/>
    </location>
</feature>
<feature type="region of interest" description="Disordered" evidence="16">
    <location>
        <begin position="1010"/>
        <end position="1132"/>
    </location>
</feature>
<dbReference type="InterPro" id="IPR056435">
    <property type="entry name" value="DPOD/Z_N"/>
</dbReference>
<evidence type="ECO:0000256" key="8">
    <source>
        <dbReference type="ARBA" id="ARBA00022763"/>
    </source>
</evidence>
<keyword evidence="8" id="KW-0227">DNA damage</keyword>
<feature type="domain" description="DNA-directed DNA polymerase family B exonuclease" evidence="18">
    <location>
        <begin position="1599"/>
        <end position="1808"/>
    </location>
</feature>
<proteinExistence type="inferred from homology"/>
<evidence type="ECO:0000256" key="13">
    <source>
        <dbReference type="ARBA" id="ARBA00023204"/>
    </source>
</evidence>
<dbReference type="Pfam" id="PF00136">
    <property type="entry name" value="DNA_pol_B"/>
    <property type="match status" value="1"/>
</dbReference>
<dbReference type="Gene3D" id="1.10.132.60">
    <property type="entry name" value="DNA polymerase family B, C-terminal domain"/>
    <property type="match status" value="1"/>
</dbReference>